<dbReference type="EMBL" id="CM056742">
    <property type="protein sequence ID" value="KAJ8677657.1"/>
    <property type="molecule type" value="Genomic_DNA"/>
</dbReference>
<evidence type="ECO:0000313" key="1">
    <source>
        <dbReference type="EMBL" id="KAJ8677657.1"/>
    </source>
</evidence>
<dbReference type="Proteomes" id="UP001239111">
    <property type="component" value="Chromosome 2"/>
</dbReference>
<sequence length="109" mass="11885">MDGKKRLFPINQVNAKCKVKSHIPEIILILDASNPSEIQSGLAAAPNFSTETFTDQDSMGGSELEIPTPNRVGKPARSQVPPDVKKIGSNVPNNPKMEVITLPNREIHE</sequence>
<keyword evidence="2" id="KW-1185">Reference proteome</keyword>
<reference evidence="1" key="1">
    <citation type="submission" date="2023-04" db="EMBL/GenBank/DDBJ databases">
        <title>A chromosome-level genome assembly of the parasitoid wasp Eretmocerus hayati.</title>
        <authorList>
            <person name="Zhong Y."/>
            <person name="Liu S."/>
            <person name="Liu Y."/>
        </authorList>
    </citation>
    <scope>NUCLEOTIDE SEQUENCE</scope>
    <source>
        <strain evidence="1">ZJU_SS_LIU_2023</strain>
    </source>
</reference>
<accession>A0ACC2P2Q3</accession>
<proteinExistence type="predicted"/>
<evidence type="ECO:0000313" key="2">
    <source>
        <dbReference type="Proteomes" id="UP001239111"/>
    </source>
</evidence>
<name>A0ACC2P2Q3_9HYME</name>
<comment type="caution">
    <text evidence="1">The sequence shown here is derived from an EMBL/GenBank/DDBJ whole genome shotgun (WGS) entry which is preliminary data.</text>
</comment>
<protein>
    <submittedName>
        <fullName evidence="1">Uncharacterized protein</fullName>
    </submittedName>
</protein>
<feature type="non-terminal residue" evidence="1">
    <location>
        <position position="109"/>
    </location>
</feature>
<gene>
    <name evidence="1" type="ORF">QAD02_013444</name>
</gene>
<organism evidence="1 2">
    <name type="scientific">Eretmocerus hayati</name>
    <dbReference type="NCBI Taxonomy" id="131215"/>
    <lineage>
        <taxon>Eukaryota</taxon>
        <taxon>Metazoa</taxon>
        <taxon>Ecdysozoa</taxon>
        <taxon>Arthropoda</taxon>
        <taxon>Hexapoda</taxon>
        <taxon>Insecta</taxon>
        <taxon>Pterygota</taxon>
        <taxon>Neoptera</taxon>
        <taxon>Endopterygota</taxon>
        <taxon>Hymenoptera</taxon>
        <taxon>Apocrita</taxon>
        <taxon>Proctotrupomorpha</taxon>
        <taxon>Chalcidoidea</taxon>
        <taxon>Aphelinidae</taxon>
        <taxon>Aphelininae</taxon>
        <taxon>Eretmocerus</taxon>
    </lineage>
</organism>